<evidence type="ECO:0000256" key="1">
    <source>
        <dbReference type="ARBA" id="ARBA00007433"/>
    </source>
</evidence>
<dbReference type="EMBL" id="CP058998">
    <property type="protein sequence ID" value="QLJ52285.1"/>
    <property type="molecule type" value="Genomic_DNA"/>
</dbReference>
<comment type="similarity">
    <text evidence="1">Belongs to the SDO1/SBDS family.</text>
</comment>
<dbReference type="AlphaFoldDB" id="A0A7D5XBD6"/>
<evidence type="ECO:0000313" key="5">
    <source>
        <dbReference type="EMBL" id="QLJ52285.1"/>
    </source>
</evidence>
<accession>A0A7D5XBD6</accession>
<dbReference type="Pfam" id="PF01172">
    <property type="entry name" value="SBDS_N"/>
    <property type="match status" value="1"/>
</dbReference>
<dbReference type="SUPFAM" id="SSF54980">
    <property type="entry name" value="EF-G C-terminal domain-like"/>
    <property type="match status" value="1"/>
</dbReference>
<dbReference type="SUPFAM" id="SSF109728">
    <property type="entry name" value="Hypothetical protein AF0491, middle domain"/>
    <property type="match status" value="1"/>
</dbReference>
<evidence type="ECO:0000313" key="6">
    <source>
        <dbReference type="Proteomes" id="UP000510821"/>
    </source>
</evidence>
<feature type="domain" description="Ribosome maturation protein SDO1/SBDS N-terminal" evidence="2">
    <location>
        <begin position="7"/>
        <end position="93"/>
    </location>
</feature>
<protein>
    <submittedName>
        <fullName evidence="5">Ribosome maturation protein SDO1</fullName>
    </submittedName>
</protein>
<dbReference type="InterPro" id="IPR036786">
    <property type="entry name" value="Ribosome_mat_SBDS_N_sf"/>
</dbReference>
<dbReference type="InterPro" id="IPR019783">
    <property type="entry name" value="SDO1/SBDS_N"/>
</dbReference>
<gene>
    <name evidence="5" type="ORF">Sv326_0110</name>
</gene>
<dbReference type="InterPro" id="IPR018978">
    <property type="entry name" value="SDO1/SBDS_central"/>
</dbReference>
<dbReference type="PANTHER" id="PTHR10927:SF4">
    <property type="entry name" value="RIBOSOME MATURATION PROTEIN SDO1 HOMOLOG"/>
    <property type="match status" value="1"/>
</dbReference>
<dbReference type="InterPro" id="IPR039100">
    <property type="entry name" value="Sdo1/SBDS-like"/>
</dbReference>
<dbReference type="Gene3D" id="3.30.70.240">
    <property type="match status" value="1"/>
</dbReference>
<dbReference type="Pfam" id="PF09377">
    <property type="entry name" value="SBDS_domain_II"/>
    <property type="match status" value="1"/>
</dbReference>
<dbReference type="KEGG" id="flt:Sv326_0110"/>
<organism evidence="5 6">
    <name type="scientific">Fermentimicrarchaeum limneticum</name>
    <dbReference type="NCBI Taxonomy" id="2795018"/>
    <lineage>
        <taxon>Archaea</taxon>
        <taxon>Candidatus Micrarchaeota</taxon>
        <taxon>Candidatus Fermentimicrarchaeales</taxon>
        <taxon>Candidatus Fermentimicrarchaeaceae</taxon>
        <taxon>Candidatus Fermentimicrarchaeum</taxon>
    </lineage>
</organism>
<dbReference type="InterPro" id="IPR002140">
    <property type="entry name" value="Sdo1/SBDS"/>
</dbReference>
<dbReference type="Pfam" id="PF20268">
    <property type="entry name" value="SBDS_C"/>
    <property type="match status" value="1"/>
</dbReference>
<dbReference type="Proteomes" id="UP000510821">
    <property type="component" value="Chromosome"/>
</dbReference>
<dbReference type="SUPFAM" id="SSF89895">
    <property type="entry name" value="FYSH domain"/>
    <property type="match status" value="1"/>
</dbReference>
<sequence length="230" mass="26040">MISLDKAIIARLETHGEKFEILVDPDLAYLFKTGSKKDITNMLVVEEVFTDARKAERPTAEAMKKAFGTTDVMRIVEVILKKGDVQLTTEQRKKMVEEKRRKIIAILARECVDPRTGAPHPPQRIEKAIDESRVHIDPFKDAEAQLDEVVDALRPVLPMKFEKVRIAVRVPAEYAPRAFGTLKEYSIQREEWQANGSLIVIIEMPAGLQGEFYDKINKITAGAVETKIVK</sequence>
<reference evidence="6" key="1">
    <citation type="submission" date="2020-07" db="EMBL/GenBank/DDBJ databases">
        <title>Metabolic diversity and evolutionary history of the archaeal phylum ###Micrarchaeota### uncovered from a freshwater lake metagenome.</title>
        <authorList>
            <person name="Kadnikov V.V."/>
            <person name="Savvichev A.S."/>
            <person name="Mardanov A.V."/>
            <person name="Beletsky A.V."/>
            <person name="Chupakov A.V."/>
            <person name="Kokryatskaya N.M."/>
            <person name="Pimenov N.V."/>
            <person name="Ravin N.V."/>
        </authorList>
    </citation>
    <scope>NUCLEOTIDE SEQUENCE [LARGE SCALE GENOMIC DNA]</scope>
</reference>
<feature type="domain" description="Ribosome maturation protein SDO1/SBDS central" evidence="3">
    <location>
        <begin position="101"/>
        <end position="162"/>
    </location>
</feature>
<proteinExistence type="inferred from homology"/>
<dbReference type="PANTHER" id="PTHR10927">
    <property type="entry name" value="RIBOSOME MATURATION PROTEIN SBDS"/>
    <property type="match status" value="1"/>
</dbReference>
<dbReference type="InterPro" id="IPR035647">
    <property type="entry name" value="EFG_III/V"/>
</dbReference>
<dbReference type="NCBIfam" id="TIGR00291">
    <property type="entry name" value="RNA_SBDS"/>
    <property type="match status" value="1"/>
</dbReference>
<dbReference type="GO" id="GO:0042256">
    <property type="term" value="P:cytosolic ribosome assembly"/>
    <property type="evidence" value="ECO:0007669"/>
    <property type="project" value="InterPro"/>
</dbReference>
<evidence type="ECO:0000259" key="4">
    <source>
        <dbReference type="Pfam" id="PF20268"/>
    </source>
</evidence>
<evidence type="ECO:0000259" key="3">
    <source>
        <dbReference type="Pfam" id="PF09377"/>
    </source>
</evidence>
<dbReference type="Gene3D" id="3.30.1250.10">
    <property type="entry name" value="Ribosome maturation protein SBDS, N-terminal domain"/>
    <property type="match status" value="1"/>
</dbReference>
<dbReference type="InterPro" id="IPR037188">
    <property type="entry name" value="Sdo1/SBDS_central_sf"/>
</dbReference>
<evidence type="ECO:0000259" key="2">
    <source>
        <dbReference type="Pfam" id="PF01172"/>
    </source>
</evidence>
<feature type="domain" description="Ribosome maturation protein SDO1/SBDS C-terminal" evidence="4">
    <location>
        <begin position="164"/>
        <end position="230"/>
    </location>
</feature>
<dbReference type="InterPro" id="IPR046928">
    <property type="entry name" value="SDO1/SBDS_C"/>
</dbReference>
<dbReference type="Gene3D" id="1.10.10.900">
    <property type="entry name" value="SBDS protein C-terminal domain, subdomain 1"/>
    <property type="match status" value="1"/>
</dbReference>
<name>A0A7D5XBD6_FERL1</name>